<gene>
    <name evidence="5" type="ORF">ABFY20_11695</name>
</gene>
<dbReference type="SUPFAM" id="SSF49265">
    <property type="entry name" value="Fibronectin type III"/>
    <property type="match status" value="2"/>
</dbReference>
<protein>
    <submittedName>
        <fullName evidence="5">Ig-like domain-containing protein</fullName>
    </submittedName>
</protein>
<evidence type="ECO:0000256" key="1">
    <source>
        <dbReference type="ARBA" id="ARBA00023295"/>
    </source>
</evidence>
<dbReference type="EMBL" id="CP162511">
    <property type="protein sequence ID" value="XDI04008.1"/>
    <property type="molecule type" value="Genomic_DNA"/>
</dbReference>
<dbReference type="InterPro" id="IPR013783">
    <property type="entry name" value="Ig-like_fold"/>
</dbReference>
<dbReference type="GO" id="GO:0000272">
    <property type="term" value="P:polysaccharide catabolic process"/>
    <property type="evidence" value="ECO:0007669"/>
    <property type="project" value="UniProtKB-KW"/>
</dbReference>
<dbReference type="GO" id="GO:0016798">
    <property type="term" value="F:hydrolase activity, acting on glycosyl bonds"/>
    <property type="evidence" value="ECO:0007669"/>
    <property type="project" value="UniProtKB-KW"/>
</dbReference>
<dbReference type="Pfam" id="PF17963">
    <property type="entry name" value="Big_9"/>
    <property type="match status" value="4"/>
</dbReference>
<dbReference type="CDD" id="cd00063">
    <property type="entry name" value="FN3"/>
    <property type="match status" value="1"/>
</dbReference>
<keyword evidence="1" id="KW-0378">Hydrolase</keyword>
<feature type="region of interest" description="Disordered" evidence="3">
    <location>
        <begin position="1011"/>
        <end position="1062"/>
    </location>
</feature>
<dbReference type="Gene3D" id="2.60.40.10">
    <property type="entry name" value="Immunoglobulins"/>
    <property type="match status" value="2"/>
</dbReference>
<feature type="domain" description="RapA2 cadherin-like" evidence="4">
    <location>
        <begin position="989"/>
        <end position="1033"/>
    </location>
</feature>
<keyword evidence="1" id="KW-0326">Glycosidase</keyword>
<proteinExistence type="predicted"/>
<sequence>MSTPAPPRRDRPRRSTVLTAAATVTLVALVAVAAVVSGGYTAERMDLDDDTVWVTSEVHQAVARANPRVGELNSAVRLDSSSLTVSQFGQTVVVSELGGGEARLLDTARADVDDSFALPVGDVAVTVGERVSSVFSRTTGDLWVTATSALAAFDPSAPPDLTLGAGGDAVLAPDGSVYAVSPAGSTVFTVPPTVALGDTTAAPRSAPIELRAGADVSISAVGDEWVVLDRDGGGLVTAAGELSVDLGTAIPAEQVQDARAPVLQAPTAAEEATPGAVLVATADSLLEVPLDGTAPRTVSAGHDGTAAPPVRVGPCWYAAWTDGSTWSRCGDADPRVGALEGMTGRAKPVFRTNGTGAVVLSDAVTGRSWDVARRGGVIDDWSALLPDPAAGADSETPVTDETPELDPVQRPPVAVDDELGARPGRSTLLPVLLNDYDPNDDVIVIDSVDVPEGVDGSIDIVSDGQQLQLTLPAQAVGALAFGYTVSDGRGGTSSAVVRVTVRAPGENSPPVQSARPPLDVGLGGRAEIDVRSDWFDPDGDAFYLLSAGTAEPDTVSFTPEGRIAFADSGQSTGDKEIVLTVSDGQASTTGTLAVRSAPPEEVPLAVDGWVAQVRVGEEVVLAPLDYVTGGGPQLRLANVPAQDGLSLDTDYSGGTVRLTALAAGSQLVEVAVGDGARTASGVVRVIASVPPDASTRPVTVPHAAFARQAESVLVDVLSRDFDPAGGVLIVTAAGGGDDEGVRVEVLEQRMLRVTLTRPSESPATTLTYTVTNGLAEADGTVTVIEIPDPGVRQPPVAEPDTVSVRVGDVVDIPVLENDVHPDGEALTLAPQLVRAPPESAGLLFTSGDRLRYLAPATPGEFSAVYRVEAPDGQWATASVSISVRESDPTANVAPVPRPLTARVMAGETVRIPIPLGGIDPDGDSVQLLGVDRAPGKGAVTATGPDWIDYTAGDYSSATDELGYTVVDRLGARATGTVRVGIAPRVEGARNPVATADEVTVRPGRTVLVRVLDNDSDPDGGALSITGVTPQRPGGPDGGADSVRAGGTEADTDDADTDDAGEEARVVDDLVSIVAPEQPGRYGYVYDIANERGGTASGFVTLDVSDDAPLPRPVVGDTVVPLAAILDSDTVDVDVLSHVFFAEGSAHRLWLSVQPSFSSVARVVDGGVRVRVLQAQQIIPFTVAHPDDPNLRSSGFIWVPGLADALPQLRAGAPKLTVRSGAELRIDLDEQVVVVGGGRPVVADPSTVRATHGDGAPLVVDDDTLAFRSEEGYFGPASVSFEVADGSGPGARRATLVLPVTVTPRADQPPVLNGAAIEMEPGQRRTLDLARLTTVPGGRAAPLTFELLDPRPTAFSAVLVGSSLTLELPDSAVRGSAGAITVGVSSDGTAGRAGRIDVTVVSSTRPLAAPATDTVDARRGTTTSVDVLANDQATNPFPETPLRVIAVRGADAARLSAGLGIQPSADRSRLQVTAAADAAPGDVTVQYQVADATGAPERATWGSVRIRLLDRPDPVRQLAVTGFGDRTIALSFSPGPANNSPITGFDVTAQSTSGASVTTRCGGTSCVVGTPANGPENPVSLSVVARNGVGASEAAVYAAPVWSDVLPNAPADLVARPLDGALELSWGASSVQGGGSAVRQYDVTVDGRLVQTLDASGADCDAAGCTTRVSGLANGSSASVSVTARNGALPALAVWASSTTAATPYGPPLAAAVNAAVDPAAALGRVTLSWAEFPSNGDPVGGYYAQLLAPGSTTAPTGAQACTVSTPAPGTVVAPQTGGAVLAQQSLDPSARSADFSGLGEVDAGYSFVVWGYNAAGCTASAIATAVATPSPGRVDAAAVSMEMADSGDTVDVRVLSAPVPGPLSDPRYRVQRVDAGGATVGPAATFTLGGFPRQLTGGAFGENYRFVITACSTWGGTEVCGPASDPVTAPEPSLSFDFGVAPVYSGGVWSWPNGPANGALAPRYFCGGPGAPPTQSDQAGTATATSCTPAAPAPAAGEAWLLVAIGGHERVLVG</sequence>
<dbReference type="InterPro" id="IPR003961">
    <property type="entry name" value="FN3_dom"/>
</dbReference>
<evidence type="ECO:0000259" key="4">
    <source>
        <dbReference type="Pfam" id="PF17803"/>
    </source>
</evidence>
<dbReference type="InterPro" id="IPR036116">
    <property type="entry name" value="FN3_sf"/>
</dbReference>
<evidence type="ECO:0000256" key="2">
    <source>
        <dbReference type="ARBA" id="ARBA00023326"/>
    </source>
</evidence>
<keyword evidence="2" id="KW-0119">Carbohydrate metabolism</keyword>
<evidence type="ECO:0000256" key="3">
    <source>
        <dbReference type="SAM" id="MobiDB-lite"/>
    </source>
</evidence>
<dbReference type="RefSeq" id="WP_368496421.1">
    <property type="nucleotide sequence ID" value="NZ_CP162511.1"/>
</dbReference>
<feature type="region of interest" description="Disordered" evidence="3">
    <location>
        <begin position="387"/>
        <end position="421"/>
    </location>
</feature>
<reference evidence="5" key="1">
    <citation type="submission" date="2024-05" db="EMBL/GenBank/DDBJ databases">
        <title>Herbiconiux sp. A18JL235.</title>
        <authorList>
            <person name="Zhang G."/>
        </authorList>
    </citation>
    <scope>NUCLEOTIDE SEQUENCE</scope>
    <source>
        <strain evidence="5">A18JL235</strain>
    </source>
</reference>
<dbReference type="InterPro" id="IPR040853">
    <property type="entry name" value="RapA2_cadherin-like"/>
</dbReference>
<accession>A0AB39BCK3</accession>
<dbReference type="Pfam" id="PF17803">
    <property type="entry name" value="Cadherin_4"/>
    <property type="match status" value="1"/>
</dbReference>
<organism evidence="5">
    <name type="scientific">Herbiconiux sp. A18JL235</name>
    <dbReference type="NCBI Taxonomy" id="3152363"/>
    <lineage>
        <taxon>Bacteria</taxon>
        <taxon>Bacillati</taxon>
        <taxon>Actinomycetota</taxon>
        <taxon>Actinomycetes</taxon>
        <taxon>Micrococcales</taxon>
        <taxon>Microbacteriaceae</taxon>
        <taxon>Herbiconiux</taxon>
    </lineage>
</organism>
<name>A0AB39BCK3_9MICO</name>
<feature type="compositionally biased region" description="Acidic residues" evidence="3">
    <location>
        <begin position="1049"/>
        <end position="1060"/>
    </location>
</feature>
<evidence type="ECO:0000313" key="5">
    <source>
        <dbReference type="EMBL" id="XDI04008.1"/>
    </source>
</evidence>
<keyword evidence="2" id="KW-0624">Polysaccharide degradation</keyword>